<dbReference type="InterPro" id="IPR028098">
    <property type="entry name" value="Glyco_trans_4-like_N"/>
</dbReference>
<name>A0A5B9QXE9_9BACT</name>
<dbReference type="AlphaFoldDB" id="A0A5B9QXE9"/>
<protein>
    <submittedName>
        <fullName evidence="4">N, N'-diacetylbacillosaminyl-diphospho-undecaprenol alpha-1,3-N-acetylgalactosaminyltransferase</fullName>
        <ecNumber evidence="4">2.4.1.290</ecNumber>
    </submittedName>
</protein>
<dbReference type="EMBL" id="CP042914">
    <property type="protein sequence ID" value="QEG38641.1"/>
    <property type="molecule type" value="Genomic_DNA"/>
</dbReference>
<evidence type="ECO:0000313" key="5">
    <source>
        <dbReference type="Proteomes" id="UP000325286"/>
    </source>
</evidence>
<dbReference type="Gene3D" id="3.40.50.2000">
    <property type="entry name" value="Glycogen Phosphorylase B"/>
    <property type="match status" value="2"/>
</dbReference>
<dbReference type="GO" id="GO:0102335">
    <property type="term" value="F:N,N'-diacetylbacillosaminyl-diphospho-undecaprenol alpha-1,3-N-acetylgalactosaminyltransferase activity"/>
    <property type="evidence" value="ECO:0007669"/>
    <property type="project" value="UniProtKB-EC"/>
</dbReference>
<dbReference type="Proteomes" id="UP000325286">
    <property type="component" value="Chromosome"/>
</dbReference>
<dbReference type="PANTHER" id="PTHR12526:SF638">
    <property type="entry name" value="SPORE COAT PROTEIN SA"/>
    <property type="match status" value="1"/>
</dbReference>
<dbReference type="SUPFAM" id="SSF53756">
    <property type="entry name" value="UDP-Glycosyltransferase/glycogen phosphorylase"/>
    <property type="match status" value="1"/>
</dbReference>
<evidence type="ECO:0000256" key="1">
    <source>
        <dbReference type="SAM" id="MobiDB-lite"/>
    </source>
</evidence>
<proteinExistence type="predicted"/>
<dbReference type="InterPro" id="IPR001296">
    <property type="entry name" value="Glyco_trans_1"/>
</dbReference>
<organism evidence="4 5">
    <name type="scientific">Roseimaritima ulvae</name>
    <dbReference type="NCBI Taxonomy" id="980254"/>
    <lineage>
        <taxon>Bacteria</taxon>
        <taxon>Pseudomonadati</taxon>
        <taxon>Planctomycetota</taxon>
        <taxon>Planctomycetia</taxon>
        <taxon>Pirellulales</taxon>
        <taxon>Pirellulaceae</taxon>
        <taxon>Roseimaritima</taxon>
    </lineage>
</organism>
<keyword evidence="4" id="KW-0808">Transferase</keyword>
<dbReference type="KEGG" id="rul:UC8_05990"/>
<feature type="region of interest" description="Disordered" evidence="1">
    <location>
        <begin position="48"/>
        <end position="106"/>
    </location>
</feature>
<reference evidence="4 5" key="1">
    <citation type="submission" date="2019-08" db="EMBL/GenBank/DDBJ databases">
        <title>Deep-cultivation of Planctomycetes and their phenomic and genomic characterization uncovers novel biology.</title>
        <authorList>
            <person name="Wiegand S."/>
            <person name="Jogler M."/>
            <person name="Boedeker C."/>
            <person name="Pinto D."/>
            <person name="Vollmers J."/>
            <person name="Rivas-Marin E."/>
            <person name="Kohn T."/>
            <person name="Peeters S.H."/>
            <person name="Heuer A."/>
            <person name="Rast P."/>
            <person name="Oberbeckmann S."/>
            <person name="Bunk B."/>
            <person name="Jeske O."/>
            <person name="Meyerdierks A."/>
            <person name="Storesund J.E."/>
            <person name="Kallscheuer N."/>
            <person name="Luecker S."/>
            <person name="Lage O.M."/>
            <person name="Pohl T."/>
            <person name="Merkel B.J."/>
            <person name="Hornburger P."/>
            <person name="Mueller R.-W."/>
            <person name="Bruemmer F."/>
            <person name="Labrenz M."/>
            <person name="Spormann A.M."/>
            <person name="Op den Camp H."/>
            <person name="Overmann J."/>
            <person name="Amann R."/>
            <person name="Jetten M.S.M."/>
            <person name="Mascher T."/>
            <person name="Medema M.H."/>
            <person name="Devos D.P."/>
            <person name="Kaster A.-K."/>
            <person name="Ovreas L."/>
            <person name="Rohde M."/>
            <person name="Galperin M.Y."/>
            <person name="Jogler C."/>
        </authorList>
    </citation>
    <scope>NUCLEOTIDE SEQUENCE [LARGE SCALE GENOMIC DNA]</scope>
    <source>
        <strain evidence="4 5">UC8</strain>
    </source>
</reference>
<dbReference type="Pfam" id="PF00534">
    <property type="entry name" value="Glycos_transf_1"/>
    <property type="match status" value="1"/>
</dbReference>
<dbReference type="OrthoDB" id="9772485at2"/>
<sequence length="514" mass="57144">MLRNSQQPYTSGLGQSLKPGIAASVTPATISLPLDDAFSLDRISVRPTLEPSCHNRPKSAPQPFRSPRWGGSGNPSQPVRIAPLRRTSISSRDRTPQRSPQPATNQITRICFTANAAWNLAHFRLNHMRAVQALGVEVHAAAPPDDYVPQLQRHGIQFHPWTIQRRSLNPFRELASLASLARIYRRVKPDLVHHYTVKALLYGTVSARLCGVPAIVNAVTGLPYLIISPKASLRGKLAQRLSMNWYVWSLAGRRTHVVLQNQDDLDLLRRFGSPLRENATVTRGSGVDLERFPATLPHRGQPPQILFVGRLLREKGFFELIEAMRQLKRQGSDAKLLVCGDIDAGNRSSATAEQCRQWIEEGLIHNLERVDDVRPYLRRADLVVLPSYREGTPRALLEAMAMSRPLLTTDVPGCREVVEDQVNGRLVPVQDASALAAALQSMLSCPADLVRMGQASRHKAEREFDERTVIETNLNIYRQLLPDWNPSLAPGGPTELSGESLPEQPADSSQELEI</sequence>
<evidence type="ECO:0000259" key="3">
    <source>
        <dbReference type="Pfam" id="PF13477"/>
    </source>
</evidence>
<dbReference type="EC" id="2.4.1.290" evidence="4"/>
<keyword evidence="4" id="KW-0328">Glycosyltransferase</keyword>
<accession>A0A5B9QXE9</accession>
<keyword evidence="5" id="KW-1185">Reference proteome</keyword>
<feature type="region of interest" description="Disordered" evidence="1">
    <location>
        <begin position="487"/>
        <end position="514"/>
    </location>
</feature>
<feature type="domain" description="Glycosyltransferase subfamily 4-like N-terminal" evidence="3">
    <location>
        <begin position="109"/>
        <end position="232"/>
    </location>
</feature>
<feature type="compositionally biased region" description="Polar residues" evidence="1">
    <location>
        <begin position="97"/>
        <end position="106"/>
    </location>
</feature>
<evidence type="ECO:0000313" key="4">
    <source>
        <dbReference type="EMBL" id="QEG38641.1"/>
    </source>
</evidence>
<dbReference type="RefSeq" id="WP_084428295.1">
    <property type="nucleotide sequence ID" value="NZ_CP042914.1"/>
</dbReference>
<dbReference type="CDD" id="cd03808">
    <property type="entry name" value="GT4_CapM-like"/>
    <property type="match status" value="1"/>
</dbReference>
<evidence type="ECO:0000259" key="2">
    <source>
        <dbReference type="Pfam" id="PF00534"/>
    </source>
</evidence>
<dbReference type="PANTHER" id="PTHR12526">
    <property type="entry name" value="GLYCOSYLTRANSFERASE"/>
    <property type="match status" value="1"/>
</dbReference>
<feature type="domain" description="Glycosyl transferase family 1" evidence="2">
    <location>
        <begin position="293"/>
        <end position="458"/>
    </location>
</feature>
<dbReference type="Pfam" id="PF13477">
    <property type="entry name" value="Glyco_trans_4_2"/>
    <property type="match status" value="1"/>
</dbReference>
<gene>
    <name evidence="4" type="primary">pglA</name>
    <name evidence="4" type="ORF">UC8_05990</name>
</gene>